<dbReference type="PROSITE" id="PS50882">
    <property type="entry name" value="YTH"/>
    <property type="match status" value="1"/>
</dbReference>
<dbReference type="InterPro" id="IPR045168">
    <property type="entry name" value="YTH_prot"/>
</dbReference>
<gene>
    <name evidence="7" type="ORF">G2W53_006141</name>
</gene>
<dbReference type="GO" id="GO:0005737">
    <property type="term" value="C:cytoplasm"/>
    <property type="evidence" value="ECO:0007669"/>
    <property type="project" value="UniProtKB-SubCell"/>
</dbReference>
<dbReference type="Proteomes" id="UP000634136">
    <property type="component" value="Unassembled WGS sequence"/>
</dbReference>
<name>A0A835CCM6_9FABA</name>
<keyword evidence="2" id="KW-0963">Cytoplasm</keyword>
<dbReference type="FunFam" id="3.10.590.10:FF:000001">
    <property type="entry name" value="YTH domain family 1, isoform CRA_a"/>
    <property type="match status" value="1"/>
</dbReference>
<evidence type="ECO:0000256" key="2">
    <source>
        <dbReference type="ARBA" id="ARBA00022490"/>
    </source>
</evidence>
<comment type="subcellular location">
    <subcellularLocation>
        <location evidence="1">Cytoplasm</location>
    </subcellularLocation>
</comment>
<evidence type="ECO:0000313" key="7">
    <source>
        <dbReference type="EMBL" id="KAF7837659.1"/>
    </source>
</evidence>
<dbReference type="Gene3D" id="3.10.590.10">
    <property type="entry name" value="ph1033 like domains"/>
    <property type="match status" value="1"/>
</dbReference>
<evidence type="ECO:0000313" key="8">
    <source>
        <dbReference type="Proteomes" id="UP000634136"/>
    </source>
</evidence>
<dbReference type="CDD" id="cd21134">
    <property type="entry name" value="YTH"/>
    <property type="match status" value="1"/>
</dbReference>
<keyword evidence="3 4" id="KW-0694">RNA-binding</keyword>
<comment type="similarity">
    <text evidence="4">Belongs to the YTHDF family.</text>
</comment>
<evidence type="ECO:0000256" key="1">
    <source>
        <dbReference type="ARBA" id="ARBA00004496"/>
    </source>
</evidence>
<feature type="compositionally biased region" description="Low complexity" evidence="5">
    <location>
        <begin position="198"/>
        <end position="211"/>
    </location>
</feature>
<dbReference type="GO" id="GO:0061157">
    <property type="term" value="P:mRNA destabilization"/>
    <property type="evidence" value="ECO:0007669"/>
    <property type="project" value="TreeGrafter"/>
</dbReference>
<dbReference type="InterPro" id="IPR007275">
    <property type="entry name" value="YTH_domain"/>
</dbReference>
<evidence type="ECO:0000256" key="4">
    <source>
        <dbReference type="RuleBase" id="RU369095"/>
    </source>
</evidence>
<sequence>MEMYDVSETRNPDSYLIEGSNLNSNLRSPNLEQSEVMYNEGVPEFVVDQNLYYPAATNYGYYCTGFEPPGEWEDHHRIFGVDGPDIQYTGAQNESMPYVYYTPSYGYAQSPYNPYNPYIPGAMIGVDGPFGGAHQYFTLPNYQNPVSSPAYIPLVVQPDIFPDSSVDSLFDIGASVSRSDGRGLKHKFNSASGAFNRNSSKSLSNQTSSLTRISEGPRANAGGKQAAAHGSVSGGGFLNLTSSPVHQARSVGASIESVDNISNGNALPHHNQFKVALPSNTGSSDFGSSANGQSTVGKFRPKIHISKVPSDVNGNSDVLGEQNRGPRINRSKQQLAVKAYSTKAGDSNAQGNIIIYTDQYNRDDFPVEYENAKFFVIKSYSEDDVHKSIKYNVWSSTPHGNKKLESAYEDAKKIAVGKPGACPIFLFFSVNASGQFCGVAEMVGPVDFNRDMDFWQQDKWSGSFPVKWHIIKDVPNANFRHIILENNENKPVTNSRDTQEIMYKKGLEMLKIFRNHNLKTSLLDDFMYYENRQKIMQEEKAKLLIRSFESPLFIPALEPPRKLNYVVETTLGRDENILKLNESDTTQLGSNPDVACPNSVDDKTEKIAVDNEDVSSILKIGSVTITPKQVDSKPSSVDAANKEPIDVLTVGSMQVKVNGYAETSGILKVGSIPLDPRALQLDKGGGSVKNGSQR</sequence>
<feature type="domain" description="YTH" evidence="6">
    <location>
        <begin position="372"/>
        <end position="513"/>
    </location>
</feature>
<dbReference type="PANTHER" id="PTHR12357:SF92">
    <property type="entry name" value="YTH DOMAIN-CONTAINING FAMILY PROTEIN"/>
    <property type="match status" value="1"/>
</dbReference>
<protein>
    <recommendedName>
        <fullName evidence="4">YTH domain-containing family protein</fullName>
    </recommendedName>
</protein>
<evidence type="ECO:0000259" key="6">
    <source>
        <dbReference type="PROSITE" id="PS50882"/>
    </source>
</evidence>
<evidence type="ECO:0000256" key="3">
    <source>
        <dbReference type="ARBA" id="ARBA00022884"/>
    </source>
</evidence>
<comment type="caution">
    <text evidence="7">The sequence shown here is derived from an EMBL/GenBank/DDBJ whole genome shotgun (WGS) entry which is preliminary data.</text>
</comment>
<keyword evidence="8" id="KW-1185">Reference proteome</keyword>
<dbReference type="OrthoDB" id="306690at2759"/>
<organism evidence="7 8">
    <name type="scientific">Senna tora</name>
    <dbReference type="NCBI Taxonomy" id="362788"/>
    <lineage>
        <taxon>Eukaryota</taxon>
        <taxon>Viridiplantae</taxon>
        <taxon>Streptophyta</taxon>
        <taxon>Embryophyta</taxon>
        <taxon>Tracheophyta</taxon>
        <taxon>Spermatophyta</taxon>
        <taxon>Magnoliopsida</taxon>
        <taxon>eudicotyledons</taxon>
        <taxon>Gunneridae</taxon>
        <taxon>Pentapetalae</taxon>
        <taxon>rosids</taxon>
        <taxon>fabids</taxon>
        <taxon>Fabales</taxon>
        <taxon>Fabaceae</taxon>
        <taxon>Caesalpinioideae</taxon>
        <taxon>Cassia clade</taxon>
        <taxon>Senna</taxon>
    </lineage>
</organism>
<evidence type="ECO:0000256" key="5">
    <source>
        <dbReference type="SAM" id="MobiDB-lite"/>
    </source>
</evidence>
<dbReference type="GO" id="GO:1990247">
    <property type="term" value="F:N6-methyladenosine-containing RNA reader activity"/>
    <property type="evidence" value="ECO:0007669"/>
    <property type="project" value="UniProtKB-UniRule"/>
</dbReference>
<dbReference type="PANTHER" id="PTHR12357">
    <property type="entry name" value="YTH YT521-B HOMOLOGY DOMAIN-CONTAINING"/>
    <property type="match status" value="1"/>
</dbReference>
<feature type="region of interest" description="Disordered" evidence="5">
    <location>
        <begin position="306"/>
        <end position="325"/>
    </location>
</feature>
<accession>A0A835CCM6</accession>
<dbReference type="AlphaFoldDB" id="A0A835CCM6"/>
<proteinExistence type="inferred from homology"/>
<reference evidence="7" key="1">
    <citation type="submission" date="2020-09" db="EMBL/GenBank/DDBJ databases">
        <title>Genome-Enabled Discovery of Anthraquinone Biosynthesis in Senna tora.</title>
        <authorList>
            <person name="Kang S.-H."/>
            <person name="Pandey R.P."/>
            <person name="Lee C.-M."/>
            <person name="Sim J.-S."/>
            <person name="Jeong J.-T."/>
            <person name="Choi B.-S."/>
            <person name="Jung M."/>
            <person name="Ginzburg D."/>
            <person name="Zhao K."/>
            <person name="Won S.Y."/>
            <person name="Oh T.-J."/>
            <person name="Yu Y."/>
            <person name="Kim N.-H."/>
            <person name="Lee O.R."/>
            <person name="Lee T.-H."/>
            <person name="Bashyal P."/>
            <person name="Kim T.-S."/>
            <person name="Lee W.-H."/>
            <person name="Kawkins C."/>
            <person name="Kim C.-K."/>
            <person name="Kim J.S."/>
            <person name="Ahn B.O."/>
            <person name="Rhee S.Y."/>
            <person name="Sohng J.K."/>
        </authorList>
    </citation>
    <scope>NUCLEOTIDE SEQUENCE</scope>
    <source>
        <tissue evidence="7">Leaf</tissue>
    </source>
</reference>
<dbReference type="GO" id="GO:0003729">
    <property type="term" value="F:mRNA binding"/>
    <property type="evidence" value="ECO:0007669"/>
    <property type="project" value="UniProtKB-UniRule"/>
</dbReference>
<dbReference type="EMBL" id="JAAIUW010000003">
    <property type="protein sequence ID" value="KAF7837659.1"/>
    <property type="molecule type" value="Genomic_DNA"/>
</dbReference>
<dbReference type="Pfam" id="PF04146">
    <property type="entry name" value="YTH"/>
    <property type="match status" value="1"/>
</dbReference>
<feature type="region of interest" description="Disordered" evidence="5">
    <location>
        <begin position="195"/>
        <end position="230"/>
    </location>
</feature>
<comment type="function">
    <text evidence="4">Specifically recognizes and binds N6-methyladenosine (m6A)-containing RNAs, and regulates mRNA stability. M6A is a modification present at internal sites of mRNAs and some non-coding RNAs and plays a role in mRNA stability and processing.</text>
</comment>